<gene>
    <name evidence="4" type="ordered locus">HTH_1321</name>
</gene>
<dbReference type="OrthoDB" id="122515at2"/>
<dbReference type="NCBIfam" id="TIGR00638">
    <property type="entry name" value="Mop"/>
    <property type="match status" value="1"/>
</dbReference>
<proteinExistence type="predicted"/>
<dbReference type="InterPro" id="IPR008995">
    <property type="entry name" value="Mo/tungstate-bd_C_term_dom"/>
</dbReference>
<dbReference type="KEGG" id="hte:Hydth_1313"/>
<dbReference type="Gene3D" id="2.40.50.100">
    <property type="match status" value="1"/>
</dbReference>
<feature type="domain" description="Mop" evidence="3">
    <location>
        <begin position="2"/>
        <end position="67"/>
    </location>
</feature>
<dbReference type="PROSITE" id="PS51866">
    <property type="entry name" value="MOP"/>
    <property type="match status" value="1"/>
</dbReference>
<reference evidence="4 5" key="1">
    <citation type="journal article" date="2010" name="J. Bacteriol.">
        <title>Complete genome sequence of the thermophilic, obligately chemolithoautotrophic hydrogen-oxidizing bacterium Hydrogenobacter thermophilus TK-6.</title>
        <authorList>
            <person name="Arai H."/>
            <person name="Kanbe H."/>
            <person name="Ishii M."/>
            <person name="Igarashi Y."/>
        </authorList>
    </citation>
    <scope>NUCLEOTIDE SEQUENCE [LARGE SCALE GENOMIC DNA]</scope>
    <source>
        <strain evidence="5">DSM 6534 / IAM 12695 / TK-6 [Tokyo]</strain>
    </source>
</reference>
<organism evidence="4 5">
    <name type="scientific">Hydrogenobacter thermophilus (strain DSM 6534 / IAM 12695 / TK-6)</name>
    <dbReference type="NCBI Taxonomy" id="608538"/>
    <lineage>
        <taxon>Bacteria</taxon>
        <taxon>Pseudomonadati</taxon>
        <taxon>Aquificota</taxon>
        <taxon>Aquificia</taxon>
        <taxon>Aquificales</taxon>
        <taxon>Aquificaceae</taxon>
        <taxon>Hydrogenobacter</taxon>
    </lineage>
</organism>
<dbReference type="eggNOG" id="COG3585">
    <property type="taxonomic scope" value="Bacteria"/>
</dbReference>
<dbReference type="KEGG" id="hth:HTH_1321"/>
<dbReference type="Pfam" id="PF03459">
    <property type="entry name" value="TOBE"/>
    <property type="match status" value="1"/>
</dbReference>
<evidence type="ECO:0000313" key="5">
    <source>
        <dbReference type="Proteomes" id="UP000002574"/>
    </source>
</evidence>
<dbReference type="InterPro" id="IPR004606">
    <property type="entry name" value="Mop_domain"/>
</dbReference>
<dbReference type="Proteomes" id="UP000002574">
    <property type="component" value="Chromosome"/>
</dbReference>
<dbReference type="EMBL" id="AP011112">
    <property type="protein sequence ID" value="BAI69774.1"/>
    <property type="molecule type" value="Genomic_DNA"/>
</dbReference>
<dbReference type="RefSeq" id="WP_012963954.1">
    <property type="nucleotide sequence ID" value="NC_013799.1"/>
</dbReference>
<dbReference type="AlphaFoldDB" id="D3DIX2"/>
<evidence type="ECO:0000259" key="3">
    <source>
        <dbReference type="PROSITE" id="PS51866"/>
    </source>
</evidence>
<dbReference type="STRING" id="608538.HTH_1321"/>
<name>D3DIX2_HYDTT</name>
<accession>D3DIX2</accession>
<protein>
    <submittedName>
        <fullName evidence="4">Molybdenum-pterin binding protein</fullName>
    </submittedName>
</protein>
<evidence type="ECO:0000313" key="4">
    <source>
        <dbReference type="EMBL" id="BAI69774.1"/>
    </source>
</evidence>
<evidence type="ECO:0000256" key="1">
    <source>
        <dbReference type="ARBA" id="ARBA00022505"/>
    </source>
</evidence>
<dbReference type="InterPro" id="IPR005116">
    <property type="entry name" value="Transp-assoc_OB_typ1"/>
</dbReference>
<sequence length="67" mass="7114">MEVSARNKLKGTVKKVLLGQVAAEVVMDVGGQEVVAVITRQSAQELNLKEGDSVYAVIKATDVMIGK</sequence>
<evidence type="ECO:0000256" key="2">
    <source>
        <dbReference type="PROSITE-ProRule" id="PRU01213"/>
    </source>
</evidence>
<keyword evidence="5" id="KW-1185">Reference proteome</keyword>
<keyword evidence="1 2" id="KW-0500">Molybdenum</keyword>
<dbReference type="GO" id="GO:0015689">
    <property type="term" value="P:molybdate ion transport"/>
    <property type="evidence" value="ECO:0007669"/>
    <property type="project" value="InterPro"/>
</dbReference>
<dbReference type="SUPFAM" id="SSF50331">
    <property type="entry name" value="MOP-like"/>
    <property type="match status" value="1"/>
</dbReference>